<proteinExistence type="predicted"/>
<dbReference type="EMBL" id="CP047423">
    <property type="protein sequence ID" value="QPD03783.1"/>
    <property type="molecule type" value="Genomic_DNA"/>
</dbReference>
<accession>A0A7S8IZ09</accession>
<evidence type="ECO:0000313" key="2">
    <source>
        <dbReference type="Proteomes" id="UP000593737"/>
    </source>
</evidence>
<dbReference type="KEGG" id="nkf:Nkreftii_001557"/>
<gene>
    <name evidence="1" type="ORF">Nkreftii_001557</name>
</gene>
<evidence type="ECO:0000313" key="1">
    <source>
        <dbReference type="EMBL" id="QPD03783.1"/>
    </source>
</evidence>
<name>A0A7S8IZ09_9BACT</name>
<protein>
    <submittedName>
        <fullName evidence="1">Uncharacterized protein</fullName>
    </submittedName>
</protein>
<organism evidence="1 2">
    <name type="scientific">Candidatus Nitrospira kreftii</name>
    <dbReference type="NCBI Taxonomy" id="2652173"/>
    <lineage>
        <taxon>Bacteria</taxon>
        <taxon>Pseudomonadati</taxon>
        <taxon>Nitrospirota</taxon>
        <taxon>Nitrospiria</taxon>
        <taxon>Nitrospirales</taxon>
        <taxon>Nitrospiraceae</taxon>
        <taxon>Nitrospira</taxon>
    </lineage>
</organism>
<dbReference type="Proteomes" id="UP000593737">
    <property type="component" value="Chromosome"/>
</dbReference>
<reference evidence="1 2" key="1">
    <citation type="journal article" date="2020" name="ISME J.">
        <title>Enrichment and physiological characterization of a novel comammox Nitrospira indicates ammonium inhibition of complete nitrification.</title>
        <authorList>
            <person name="Sakoula D."/>
            <person name="Koch H."/>
            <person name="Frank J."/>
            <person name="Jetten M.S.M."/>
            <person name="van Kessel M.A.H.J."/>
            <person name="Lucker S."/>
        </authorList>
    </citation>
    <scope>NUCLEOTIDE SEQUENCE [LARGE SCALE GENOMIC DNA]</scope>
    <source>
        <strain evidence="1">Comreactor17</strain>
    </source>
</reference>
<sequence length="271" mass="30243">MSFAWRVTRRHIIGIVIAGLGMGLFLSPDQGRTESCSVLRDHAGLTFPVERVDLVWTCKLQPIIQSHTTQSKVGPIRTSLSESMYQHLLDHPPFTAALIRRLNLGRYKSEARGPGRFWGDDGEGTKGMVQLVYEDLDSRIYYLEGSHESRLLPYVTGKAVVFLRTGVVRESNSHEAIDSILVAYTKLDNWFLAGVVSFLHPLVDKIVKGRLQKGVETVNRLGVAMRQDPQRVLSEAAKPPSLPEAQVAFLINTLSTDLDTERALPQNRSLP</sequence>
<dbReference type="AlphaFoldDB" id="A0A7S8IZ09"/>